<feature type="domain" description="Chorein N-terminal" evidence="4">
    <location>
        <begin position="168"/>
        <end position="527"/>
    </location>
</feature>
<dbReference type="Pfam" id="PF25033">
    <property type="entry name" value="VPS13_M"/>
    <property type="match status" value="1"/>
</dbReference>
<keyword evidence="2" id="KW-0813">Transport</keyword>
<dbReference type="EMBL" id="CAJOBC010004424">
    <property type="protein sequence ID" value="CAF3827212.1"/>
    <property type="molecule type" value="Genomic_DNA"/>
</dbReference>
<evidence type="ECO:0000313" key="7">
    <source>
        <dbReference type="EMBL" id="CAF3827212.1"/>
    </source>
</evidence>
<dbReference type="PANTHER" id="PTHR16166:SF93">
    <property type="entry name" value="INTERMEMBRANE LIPID TRANSFER PROTEIN VPS13"/>
    <property type="match status" value="1"/>
</dbReference>
<feature type="compositionally biased region" description="Low complexity" evidence="3">
    <location>
        <begin position="1373"/>
        <end position="1396"/>
    </location>
</feature>
<dbReference type="InterPro" id="IPR026847">
    <property type="entry name" value="VPS13"/>
</dbReference>
<feature type="non-terminal residue" evidence="6">
    <location>
        <position position="1"/>
    </location>
</feature>
<dbReference type="EMBL" id="CAJNOQ010004423">
    <property type="protein sequence ID" value="CAF1058493.1"/>
    <property type="molecule type" value="Genomic_DNA"/>
</dbReference>
<comment type="caution">
    <text evidence="6">The sequence shown here is derived from an EMBL/GenBank/DDBJ whole genome shotgun (WGS) entry which is preliminary data.</text>
</comment>
<dbReference type="InterPro" id="IPR026854">
    <property type="entry name" value="VPS13_N"/>
</dbReference>
<feature type="domain" description="VPS13-like middle region" evidence="5">
    <location>
        <begin position="936"/>
        <end position="1519"/>
    </location>
</feature>
<keyword evidence="8" id="KW-1185">Reference proteome</keyword>
<feature type="region of interest" description="Disordered" evidence="3">
    <location>
        <begin position="1365"/>
        <end position="1399"/>
    </location>
</feature>
<dbReference type="Proteomes" id="UP000663829">
    <property type="component" value="Unassembled WGS sequence"/>
</dbReference>
<proteinExistence type="inferred from homology"/>
<sequence length="1534" mass="176384">VYVLDKYLGDYIENLDSKKLKIDLWHDVHYDPERDEQKQHDDKMKEVHKVEQFRKEREEYGFDYSVRVWFSRKPGLKESSADILLGFLPTRDPLSNDRQDTFMERLKLHILRNLELSISSIHIAYEDHTTKPDHPFSIGITLNYVEFQTTNSEWEQMVSKEEAPVMYKEKLEKSIVKNEQTASSDHMTYILQPLNMQARLKIAKTPHEQDYVQPVFDAKIDLEQISINLNRNQYSDLLDLLEFQDNLNLKSKYIKYYEMIDNDAAEIKPSLRRWKFAYVAILNEEVRPRLASYKWETIKTSLDRFREYHDLYFKDLTGDLSKKQRQHAEELEKKIDVLSLIYIRRTAEIEIKKKKAEQKEKSWWDKLTNWWNDEPNKESSEFNLDNAMTADEKKKLYNAIGYTDDETSAAYAEQYVDISLSVQLNMLEVNVWSNIKDNDSRFQIIACAAVPNVGLIFQRRPAKSAFLVAIDLDSFQLCGIATAAIETGISNINRPILAQPANRIQLEKKNLLHIEYETNPFDRPSDNHDDWYSARIEQDSPLHLIKPITVNVNIHKCIYTDNPVLPAWKIDAQVSAIDARLSNARIFNVTKLYQSIPFPETKEEQIETEVHVESTAFGVTVSHKDTKKTLEAVENMTPVQKILEEAASAEEEGKTNDQTSVEIVKKKVNSQDQLIEVKATFELPRINLLIEESLTNLSNDTQPFVRMSIFSIVARATIKTYDIDFDISVADLIVIHEQFITKTNDRLRLIAVEHHRDRVNDPFISIHGLLTSSVNPLLASTPYNGIENQVKVHIGKPVLLLQLEPLLSIVRFKNDLMDKISKEQQRISNKRMGNKRVPSKKPTPKYIVKKDPLSVMPTFQIDADLDGLRAIIGSEFAQILDIHIQDLHVHAFNSIEKTLVNLIVKDFYAVDPSPTARHRKIISQQGDDKQLLRVDFSLFNYSNKHEKTLDEVDCEVKVQLTKVSMVLLYKHVDLILSMINVFQTKKPQQDVPSNQTSTVSDTIEKFQRQARKLRLDVTINAPSIFAPTSSYSSEGLFLDLGQLTIQTHFIDDPNRLLVEQQIITINNLFGRRVKLNKNNEILGDIGVLECAELHTLIERLLYPEKIQNEPEITIQLNWDTIQFILAKDDYACIMKIFKDNFTEKIHHKIPKPDVQEQPKYKETNQEQVIVTNNRQDKSNDNKVLEKICFDALIKKIALTLYLGESNINTQQVSRNENLKFVDLRFEMLKAHFQQLSDSSYNANAQIQELVLDDLRETNQSDSITRMINRNFNVDPNIPIFNVNVEFKPKKEERSMGIRQVNGQLESFYICISADYLMALQDFFVSSLSSVDEIKPRPSLIYSETLSDIDRDLPLPATLMLAYHRSSETDNETSESTSSSPQRASNASSASQQSSSAETDSDLETIVDIVIKTPEIILLEDQHNTNSSCLVLGLASQIRMVIVGDNTKMSGSLKNLTICGSTFAELKNSKNKYPILGPLDIDAVLIMNLEEQKIDVRIGDITVQIPPATIHTIRSVTNSLGKLQVMEFVLFLHKI</sequence>
<gene>
    <name evidence="6" type="ORF">GPM918_LOCUS16654</name>
    <name evidence="7" type="ORF">SRO942_LOCUS16658</name>
</gene>
<comment type="similarity">
    <text evidence="1">Belongs to the VPS13 family.</text>
</comment>
<evidence type="ECO:0008006" key="9">
    <source>
        <dbReference type="Google" id="ProtNLM"/>
    </source>
</evidence>
<dbReference type="GO" id="GO:0006623">
    <property type="term" value="P:protein targeting to vacuole"/>
    <property type="evidence" value="ECO:0007669"/>
    <property type="project" value="TreeGrafter"/>
</dbReference>
<accession>A0A814L285</accession>
<evidence type="ECO:0000259" key="4">
    <source>
        <dbReference type="Pfam" id="PF12624"/>
    </source>
</evidence>
<name>A0A814L285_9BILA</name>
<dbReference type="Pfam" id="PF12624">
    <property type="entry name" value="VPS13_N"/>
    <property type="match status" value="1"/>
</dbReference>
<evidence type="ECO:0000256" key="2">
    <source>
        <dbReference type="ARBA" id="ARBA00022448"/>
    </source>
</evidence>
<dbReference type="InterPro" id="IPR056747">
    <property type="entry name" value="VPS13-like_M"/>
</dbReference>
<evidence type="ECO:0000256" key="1">
    <source>
        <dbReference type="ARBA" id="ARBA00006545"/>
    </source>
</evidence>
<protein>
    <recommendedName>
        <fullName evidence="9">Vacuolar protein sorting-associated protein 13A</fullName>
    </recommendedName>
</protein>
<dbReference type="Proteomes" id="UP000681722">
    <property type="component" value="Unassembled WGS sequence"/>
</dbReference>
<dbReference type="PANTHER" id="PTHR16166">
    <property type="entry name" value="VACUOLAR PROTEIN SORTING-ASSOCIATED PROTEIN VPS13"/>
    <property type="match status" value="1"/>
</dbReference>
<dbReference type="GO" id="GO:0045053">
    <property type="term" value="P:protein retention in Golgi apparatus"/>
    <property type="evidence" value="ECO:0007669"/>
    <property type="project" value="TreeGrafter"/>
</dbReference>
<organism evidence="6 8">
    <name type="scientific">Didymodactylos carnosus</name>
    <dbReference type="NCBI Taxonomy" id="1234261"/>
    <lineage>
        <taxon>Eukaryota</taxon>
        <taxon>Metazoa</taxon>
        <taxon>Spiralia</taxon>
        <taxon>Gnathifera</taxon>
        <taxon>Rotifera</taxon>
        <taxon>Eurotatoria</taxon>
        <taxon>Bdelloidea</taxon>
        <taxon>Philodinida</taxon>
        <taxon>Philodinidae</taxon>
        <taxon>Didymodactylos</taxon>
    </lineage>
</organism>
<evidence type="ECO:0000313" key="6">
    <source>
        <dbReference type="EMBL" id="CAF1058493.1"/>
    </source>
</evidence>
<dbReference type="OrthoDB" id="428159at2759"/>
<evidence type="ECO:0000313" key="8">
    <source>
        <dbReference type="Proteomes" id="UP000663829"/>
    </source>
</evidence>
<evidence type="ECO:0000259" key="5">
    <source>
        <dbReference type="Pfam" id="PF25033"/>
    </source>
</evidence>
<reference evidence="6" key="1">
    <citation type="submission" date="2021-02" db="EMBL/GenBank/DDBJ databases">
        <authorList>
            <person name="Nowell W R."/>
        </authorList>
    </citation>
    <scope>NUCLEOTIDE SEQUENCE</scope>
</reference>
<evidence type="ECO:0000256" key="3">
    <source>
        <dbReference type="SAM" id="MobiDB-lite"/>
    </source>
</evidence>